<evidence type="ECO:0000259" key="5">
    <source>
        <dbReference type="PROSITE" id="PS50931"/>
    </source>
</evidence>
<proteinExistence type="inferred from homology"/>
<dbReference type="PANTHER" id="PTHR30537">
    <property type="entry name" value="HTH-TYPE TRANSCRIPTIONAL REGULATOR"/>
    <property type="match status" value="1"/>
</dbReference>
<evidence type="ECO:0000256" key="4">
    <source>
        <dbReference type="ARBA" id="ARBA00023163"/>
    </source>
</evidence>
<keyword evidence="3" id="KW-0238">DNA-binding</keyword>
<evidence type="ECO:0000256" key="2">
    <source>
        <dbReference type="ARBA" id="ARBA00023015"/>
    </source>
</evidence>
<evidence type="ECO:0000313" key="7">
    <source>
        <dbReference type="Proteomes" id="UP000237839"/>
    </source>
</evidence>
<dbReference type="AlphaFoldDB" id="A0A2S9H0L1"/>
<dbReference type="PANTHER" id="PTHR30537:SF3">
    <property type="entry name" value="TRANSCRIPTIONAL REGULATORY PROTEIN"/>
    <property type="match status" value="1"/>
</dbReference>
<feature type="domain" description="HTH lysR-type" evidence="5">
    <location>
        <begin position="8"/>
        <end position="65"/>
    </location>
</feature>
<comment type="similarity">
    <text evidence="1">Belongs to the LysR transcriptional regulatory family.</text>
</comment>
<sequence length="301" mass="33568">MKTPIENISWDDLRFFLHVGRGGSLTAAALSMSVSHATAFRRLQRLERDIGVQLFSKTRSGYKLTEAGDDLMRVIADLDLEVQTAMRRLSSRDAWPGGLVRVTTTDTLMHQILPSILTSFQRSSGVQLHINTSSALLDLIKGEADVAIRAGGRPPEPLVGRRVCRIESTVYYSKKMRNVSIKNMNAFPWVAGDDSFAHLDSSKWLRAQGLDNATVIRTSSYVNVLNVIKDGAGLGVLSCYMGDLEPSLCRLMPPPKEWRSDLWLLTRAELRNVPRIKKLFDAVYDGTRSMVPLFEGQAPMM</sequence>
<dbReference type="Gene3D" id="1.10.10.10">
    <property type="entry name" value="Winged helix-like DNA-binding domain superfamily/Winged helix DNA-binding domain"/>
    <property type="match status" value="1"/>
</dbReference>
<dbReference type="Gene3D" id="3.40.190.290">
    <property type="match status" value="1"/>
</dbReference>
<dbReference type="InterPro" id="IPR036390">
    <property type="entry name" value="WH_DNA-bd_sf"/>
</dbReference>
<dbReference type="GO" id="GO:0003700">
    <property type="term" value="F:DNA-binding transcription factor activity"/>
    <property type="evidence" value="ECO:0007669"/>
    <property type="project" value="InterPro"/>
</dbReference>
<organism evidence="6 7">
    <name type="scientific">Solimicrobium silvestre</name>
    <dbReference type="NCBI Taxonomy" id="2099400"/>
    <lineage>
        <taxon>Bacteria</taxon>
        <taxon>Pseudomonadati</taxon>
        <taxon>Pseudomonadota</taxon>
        <taxon>Betaproteobacteria</taxon>
        <taxon>Burkholderiales</taxon>
        <taxon>Oxalobacteraceae</taxon>
        <taxon>Solimicrobium</taxon>
    </lineage>
</organism>
<protein>
    <submittedName>
        <fullName evidence="6">Transcriptional regulator</fullName>
    </submittedName>
</protein>
<dbReference type="Pfam" id="PF03466">
    <property type="entry name" value="LysR_substrate"/>
    <property type="match status" value="1"/>
</dbReference>
<dbReference type="Pfam" id="PF00126">
    <property type="entry name" value="HTH_1"/>
    <property type="match status" value="1"/>
</dbReference>
<keyword evidence="7" id="KW-1185">Reference proteome</keyword>
<comment type="caution">
    <text evidence="6">The sequence shown here is derived from an EMBL/GenBank/DDBJ whole genome shotgun (WGS) entry which is preliminary data.</text>
</comment>
<dbReference type="SUPFAM" id="SSF53850">
    <property type="entry name" value="Periplasmic binding protein-like II"/>
    <property type="match status" value="1"/>
</dbReference>
<dbReference type="InterPro" id="IPR058163">
    <property type="entry name" value="LysR-type_TF_proteobact-type"/>
</dbReference>
<dbReference type="EMBL" id="PUGF01000007">
    <property type="protein sequence ID" value="PRC93493.1"/>
    <property type="molecule type" value="Genomic_DNA"/>
</dbReference>
<gene>
    <name evidence="6" type="ORF">S2091_1880</name>
</gene>
<dbReference type="Proteomes" id="UP000237839">
    <property type="component" value="Unassembled WGS sequence"/>
</dbReference>
<evidence type="ECO:0000313" key="6">
    <source>
        <dbReference type="EMBL" id="PRC93493.1"/>
    </source>
</evidence>
<dbReference type="PROSITE" id="PS50931">
    <property type="entry name" value="HTH_LYSR"/>
    <property type="match status" value="1"/>
</dbReference>
<dbReference type="InterPro" id="IPR000847">
    <property type="entry name" value="LysR_HTH_N"/>
</dbReference>
<dbReference type="SUPFAM" id="SSF46785">
    <property type="entry name" value="Winged helix' DNA-binding domain"/>
    <property type="match status" value="1"/>
</dbReference>
<evidence type="ECO:0000256" key="1">
    <source>
        <dbReference type="ARBA" id="ARBA00009437"/>
    </source>
</evidence>
<dbReference type="OrthoDB" id="570111at2"/>
<dbReference type="InterPro" id="IPR005119">
    <property type="entry name" value="LysR_subst-bd"/>
</dbReference>
<dbReference type="GO" id="GO:0043565">
    <property type="term" value="F:sequence-specific DNA binding"/>
    <property type="evidence" value="ECO:0007669"/>
    <property type="project" value="TreeGrafter"/>
</dbReference>
<keyword evidence="2" id="KW-0805">Transcription regulation</keyword>
<dbReference type="GO" id="GO:0006351">
    <property type="term" value="P:DNA-templated transcription"/>
    <property type="evidence" value="ECO:0007669"/>
    <property type="project" value="TreeGrafter"/>
</dbReference>
<keyword evidence="4" id="KW-0804">Transcription</keyword>
<dbReference type="RefSeq" id="WP_105531538.1">
    <property type="nucleotide sequence ID" value="NZ_PUGF01000007.1"/>
</dbReference>
<accession>A0A2S9H0L1</accession>
<reference evidence="6 7" key="1">
    <citation type="submission" date="2018-02" db="EMBL/GenBank/DDBJ databases">
        <title>Solimicrobium silvestre gen. nov., sp. nov., isolated from alpine forest soil.</title>
        <authorList>
            <person name="Margesin R."/>
            <person name="Albuquerque L."/>
            <person name="Zhang D.-C."/>
            <person name="Froufe H.J.C."/>
            <person name="Severino R."/>
            <person name="Roxo I."/>
            <person name="Egas C."/>
            <person name="Da Costa M.S."/>
        </authorList>
    </citation>
    <scope>NUCLEOTIDE SEQUENCE [LARGE SCALE GENOMIC DNA]</scope>
    <source>
        <strain evidence="6 7">S20-91</strain>
    </source>
</reference>
<evidence type="ECO:0000256" key="3">
    <source>
        <dbReference type="ARBA" id="ARBA00023125"/>
    </source>
</evidence>
<name>A0A2S9H0L1_9BURK</name>
<dbReference type="InterPro" id="IPR036388">
    <property type="entry name" value="WH-like_DNA-bd_sf"/>
</dbReference>